<evidence type="ECO:0000256" key="2">
    <source>
        <dbReference type="ARBA" id="ARBA00004651"/>
    </source>
</evidence>
<keyword evidence="4" id="KW-1003">Cell membrane</keyword>
<evidence type="ECO:0000313" key="12">
    <source>
        <dbReference type="EMBL" id="TXE07839.1"/>
    </source>
</evidence>
<dbReference type="Proteomes" id="UP000321734">
    <property type="component" value="Unassembled WGS sequence"/>
</dbReference>
<evidence type="ECO:0000256" key="8">
    <source>
        <dbReference type="ARBA" id="ARBA00023136"/>
    </source>
</evidence>
<keyword evidence="5" id="KW-0963">Cytoplasm</keyword>
<evidence type="ECO:0000256" key="6">
    <source>
        <dbReference type="ARBA" id="ARBA00022692"/>
    </source>
</evidence>
<comment type="similarity">
    <text evidence="9">Belongs to the bacterial gasdermin family.</text>
</comment>
<dbReference type="InterPro" id="IPR058978">
    <property type="entry name" value="GSDM_bact-type"/>
</dbReference>
<evidence type="ECO:0000256" key="5">
    <source>
        <dbReference type="ARBA" id="ARBA00022490"/>
    </source>
</evidence>
<dbReference type="OrthoDB" id="1164528at2"/>
<gene>
    <name evidence="12" type="ORF">ES711_10430</name>
</gene>
<reference evidence="12 13" key="1">
    <citation type="submission" date="2019-08" db="EMBL/GenBank/DDBJ databases">
        <title>Genome sequence of Gelidibacter salicanalis IC162T.</title>
        <authorList>
            <person name="Bowman J.P."/>
        </authorList>
    </citation>
    <scope>NUCLEOTIDE SEQUENCE [LARGE SCALE GENOMIC DNA]</scope>
    <source>
        <strain evidence="12 13">IC162</strain>
    </source>
</reference>
<proteinExistence type="inferred from homology"/>
<accession>A0A5C7AJ40</accession>
<protein>
    <recommendedName>
        <fullName evidence="10">Gasdermin bGSDM</fullName>
    </recommendedName>
    <alternativeName>
        <fullName evidence="11">Bacterial gasdermin</fullName>
    </alternativeName>
</protein>
<evidence type="ECO:0000256" key="11">
    <source>
        <dbReference type="ARBA" id="ARBA00093802"/>
    </source>
</evidence>
<dbReference type="Pfam" id="PF26164">
    <property type="entry name" value="Bact_GSDM"/>
    <property type="match status" value="1"/>
</dbReference>
<keyword evidence="7" id="KW-0051">Antiviral defense</keyword>
<evidence type="ECO:0000256" key="1">
    <source>
        <dbReference type="ARBA" id="ARBA00004496"/>
    </source>
</evidence>
<evidence type="ECO:0000256" key="3">
    <source>
        <dbReference type="ARBA" id="ARBA00022452"/>
    </source>
</evidence>
<comment type="caution">
    <text evidence="12">The sequence shown here is derived from an EMBL/GenBank/DDBJ whole genome shotgun (WGS) entry which is preliminary data.</text>
</comment>
<name>A0A5C7AJ40_9FLAO</name>
<evidence type="ECO:0000256" key="10">
    <source>
        <dbReference type="ARBA" id="ARBA00093798"/>
    </source>
</evidence>
<dbReference type="EMBL" id="VORX01000004">
    <property type="protein sequence ID" value="TXE07839.1"/>
    <property type="molecule type" value="Genomic_DNA"/>
</dbReference>
<dbReference type="AlphaFoldDB" id="A0A5C7AJ40"/>
<evidence type="ECO:0000256" key="7">
    <source>
        <dbReference type="ARBA" id="ARBA00023118"/>
    </source>
</evidence>
<evidence type="ECO:0000313" key="13">
    <source>
        <dbReference type="Proteomes" id="UP000321734"/>
    </source>
</evidence>
<organism evidence="12 13">
    <name type="scientific">Gelidibacter salicanalis</name>
    <dbReference type="NCBI Taxonomy" id="291193"/>
    <lineage>
        <taxon>Bacteria</taxon>
        <taxon>Pseudomonadati</taxon>
        <taxon>Bacteroidota</taxon>
        <taxon>Flavobacteriia</taxon>
        <taxon>Flavobacteriales</taxon>
        <taxon>Flavobacteriaceae</taxon>
        <taxon>Gelidibacter</taxon>
    </lineage>
</organism>
<dbReference type="RefSeq" id="WP_146893236.1">
    <property type="nucleotide sequence ID" value="NZ_VORX01000004.1"/>
</dbReference>
<keyword evidence="8" id="KW-0472">Membrane</keyword>
<sequence>MGRICKNDITDHIRDHFGANPLKAPEARIQPLCMLEVDRSKPSYLGEFKYLVKNGFPHDVPIQEEPVASVSDKQSKITDFETGFQILSGFLKVLGVDPASVGAAFKKSKKMAFSFQNVRRRYIDPLQFGMILSQNNVLGDPDNFILSKAIKDKKVQLGLITDVMVSNNFSISTFSESEIGVNVEVPLIQEAISGLNINVKVNKTAENVVAFEAPYDLSFAFSALELIIDPQTGKFSRGN</sequence>
<keyword evidence="6" id="KW-0812">Transmembrane</keyword>
<evidence type="ECO:0000256" key="4">
    <source>
        <dbReference type="ARBA" id="ARBA00022475"/>
    </source>
</evidence>
<evidence type="ECO:0000256" key="9">
    <source>
        <dbReference type="ARBA" id="ARBA00093769"/>
    </source>
</evidence>
<keyword evidence="3" id="KW-1134">Transmembrane beta strand</keyword>
<comment type="subcellular location">
    <subcellularLocation>
        <location evidence="2">Cell membrane</location>
        <topology evidence="2">Multi-pass membrane protein</topology>
    </subcellularLocation>
    <subcellularLocation>
        <location evidence="1">Cytoplasm</location>
    </subcellularLocation>
</comment>
<keyword evidence="13" id="KW-1185">Reference proteome</keyword>